<dbReference type="InterPro" id="IPR002401">
    <property type="entry name" value="Cyt_P450_E_grp-I"/>
</dbReference>
<evidence type="ECO:0000256" key="4">
    <source>
        <dbReference type="ARBA" id="ARBA00010617"/>
    </source>
</evidence>
<evidence type="ECO:0000256" key="10">
    <source>
        <dbReference type="ARBA" id="ARBA00023004"/>
    </source>
</evidence>
<comment type="similarity">
    <text evidence="4">Belongs to the cytochrome P450 family.</text>
</comment>
<dbReference type="GO" id="GO:0005789">
    <property type="term" value="C:endoplasmic reticulum membrane"/>
    <property type="evidence" value="ECO:0007669"/>
    <property type="project" value="UniProtKB-SubCell"/>
</dbReference>
<comment type="subcellular location">
    <subcellularLocation>
        <location evidence="3">Endoplasmic reticulum membrane</location>
        <topology evidence="3">Peripheral membrane protein</topology>
    </subcellularLocation>
    <subcellularLocation>
        <location evidence="2">Microsome membrane</location>
        <topology evidence="2">Peripheral membrane protein</topology>
    </subcellularLocation>
</comment>
<dbReference type="AlphaFoldDB" id="A0A151NC36"/>
<evidence type="ECO:0000256" key="8">
    <source>
        <dbReference type="ARBA" id="ARBA00022848"/>
    </source>
</evidence>
<dbReference type="PANTHER" id="PTHR24300">
    <property type="entry name" value="CYTOCHROME P450 508A4-RELATED"/>
    <property type="match status" value="1"/>
</dbReference>
<dbReference type="PRINTS" id="PR00385">
    <property type="entry name" value="P450"/>
</dbReference>
<accession>A0A151NC36</accession>
<dbReference type="InterPro" id="IPR036396">
    <property type="entry name" value="Cyt_P450_sf"/>
</dbReference>
<organism evidence="13 14">
    <name type="scientific">Alligator mississippiensis</name>
    <name type="common">American alligator</name>
    <dbReference type="NCBI Taxonomy" id="8496"/>
    <lineage>
        <taxon>Eukaryota</taxon>
        <taxon>Metazoa</taxon>
        <taxon>Chordata</taxon>
        <taxon>Craniata</taxon>
        <taxon>Vertebrata</taxon>
        <taxon>Euteleostomi</taxon>
        <taxon>Archelosauria</taxon>
        <taxon>Archosauria</taxon>
        <taxon>Crocodylia</taxon>
        <taxon>Alligatoridae</taxon>
        <taxon>Alligatorinae</taxon>
        <taxon>Alligator</taxon>
    </lineage>
</organism>
<keyword evidence="7" id="KW-0256">Endoplasmic reticulum</keyword>
<keyword evidence="14" id="KW-1185">Reference proteome</keyword>
<evidence type="ECO:0000256" key="1">
    <source>
        <dbReference type="ARBA" id="ARBA00001971"/>
    </source>
</evidence>
<dbReference type="Pfam" id="PF00067">
    <property type="entry name" value="p450"/>
    <property type="match status" value="1"/>
</dbReference>
<dbReference type="PRINTS" id="PR00463">
    <property type="entry name" value="EP450I"/>
</dbReference>
<dbReference type="EMBL" id="AKHW03003504">
    <property type="protein sequence ID" value="KYO34388.1"/>
    <property type="molecule type" value="Genomic_DNA"/>
</dbReference>
<name>A0A151NC36_ALLMI</name>
<comment type="caution">
    <text evidence="13">The sequence shown here is derived from an EMBL/GenBank/DDBJ whole genome shotgun (WGS) entry which is preliminary data.</text>
</comment>
<evidence type="ECO:0000313" key="13">
    <source>
        <dbReference type="EMBL" id="KYO34388.1"/>
    </source>
</evidence>
<dbReference type="InterPro" id="IPR050182">
    <property type="entry name" value="Cytochrome_P450_fam2"/>
</dbReference>
<keyword evidence="12" id="KW-0472">Membrane</keyword>
<protein>
    <recommendedName>
        <fullName evidence="15">Cytochrome P450 2K6-like</fullName>
    </recommendedName>
</protein>
<keyword evidence="11" id="KW-0503">Monooxygenase</keyword>
<sequence>MGSEKMMVLSGYEAVKEALENQAEAFSERPKIPIFEALTEGYGDIVFFLLINLLTQANMTLPKVLFFSPGENWKVMRRFTISTLRDFGMGKRAIEDQIVEECGYLIENLEFRKGKPFETITIINGAVANIIVSVLLGKLLGSPSVAIYNLCPALGFVFKNYKTVLQNRDDFLAFIQVIFKEHLKKLDKNDQRSLIDVFFVRQKEEKSGTNSYFHNENLKNLVLNLFTAGMETTSTTLHWGLLLMMKYPEIQQKVQNEIATVLGSNLPCGEHRTKIPYTSAVVHEILRFANIVSMNGPHSTTMDVTLKGYFIPKGTYIIPFLGSVLQDKSQWEKPGDFYPEHFLDPEGKFVKKEAFMPFSAARSDDTKP</sequence>
<dbReference type="STRING" id="8496.A0A151NC36"/>
<dbReference type="InterPro" id="IPR001128">
    <property type="entry name" value="Cyt_P450"/>
</dbReference>
<reference evidence="13 14" key="1">
    <citation type="journal article" date="2012" name="Genome Biol.">
        <title>Sequencing three crocodilian genomes to illuminate the evolution of archosaurs and amniotes.</title>
        <authorList>
            <person name="St John J.A."/>
            <person name="Braun E.L."/>
            <person name="Isberg S.R."/>
            <person name="Miles L.G."/>
            <person name="Chong A.Y."/>
            <person name="Gongora J."/>
            <person name="Dalzell P."/>
            <person name="Moran C."/>
            <person name="Bed'hom B."/>
            <person name="Abzhanov A."/>
            <person name="Burgess S.C."/>
            <person name="Cooksey A.M."/>
            <person name="Castoe T.A."/>
            <person name="Crawford N.G."/>
            <person name="Densmore L.D."/>
            <person name="Drew J.C."/>
            <person name="Edwards S.V."/>
            <person name="Faircloth B.C."/>
            <person name="Fujita M.K."/>
            <person name="Greenwold M.J."/>
            <person name="Hoffmann F.G."/>
            <person name="Howard J.M."/>
            <person name="Iguchi T."/>
            <person name="Janes D.E."/>
            <person name="Khan S.Y."/>
            <person name="Kohno S."/>
            <person name="de Koning A.J."/>
            <person name="Lance S.L."/>
            <person name="McCarthy F.M."/>
            <person name="McCormack J.E."/>
            <person name="Merchant M.E."/>
            <person name="Peterson D.G."/>
            <person name="Pollock D.D."/>
            <person name="Pourmand N."/>
            <person name="Raney B.J."/>
            <person name="Roessler K.A."/>
            <person name="Sanford J.R."/>
            <person name="Sawyer R.H."/>
            <person name="Schmidt C.J."/>
            <person name="Triplett E.W."/>
            <person name="Tuberville T.D."/>
            <person name="Venegas-Anaya M."/>
            <person name="Howard J.T."/>
            <person name="Jarvis E.D."/>
            <person name="Guillette L.J.Jr."/>
            <person name="Glenn T.C."/>
            <person name="Green R.E."/>
            <person name="Ray D.A."/>
        </authorList>
    </citation>
    <scope>NUCLEOTIDE SEQUENCE [LARGE SCALE GENOMIC DNA]</scope>
    <source>
        <strain evidence="13">KSC_2009_1</strain>
    </source>
</reference>
<evidence type="ECO:0000256" key="6">
    <source>
        <dbReference type="ARBA" id="ARBA00022723"/>
    </source>
</evidence>
<evidence type="ECO:0000256" key="7">
    <source>
        <dbReference type="ARBA" id="ARBA00022824"/>
    </source>
</evidence>
<keyword evidence="5" id="KW-0349">Heme</keyword>
<evidence type="ECO:0000313" key="14">
    <source>
        <dbReference type="Proteomes" id="UP000050525"/>
    </source>
</evidence>
<dbReference type="GO" id="GO:0020037">
    <property type="term" value="F:heme binding"/>
    <property type="evidence" value="ECO:0007669"/>
    <property type="project" value="InterPro"/>
</dbReference>
<keyword evidence="8" id="KW-0492">Microsome</keyword>
<comment type="cofactor">
    <cofactor evidence="1">
        <name>heme</name>
        <dbReference type="ChEBI" id="CHEBI:30413"/>
    </cofactor>
</comment>
<dbReference type="PANTHER" id="PTHR24300:SF302">
    <property type="entry name" value="CYTOCHROME P450"/>
    <property type="match status" value="1"/>
</dbReference>
<proteinExistence type="inferred from homology"/>
<evidence type="ECO:0000256" key="11">
    <source>
        <dbReference type="ARBA" id="ARBA00023033"/>
    </source>
</evidence>
<evidence type="ECO:0000256" key="12">
    <source>
        <dbReference type="ARBA" id="ARBA00023136"/>
    </source>
</evidence>
<dbReference type="Gene3D" id="1.10.630.10">
    <property type="entry name" value="Cytochrome P450"/>
    <property type="match status" value="1"/>
</dbReference>
<evidence type="ECO:0000256" key="5">
    <source>
        <dbReference type="ARBA" id="ARBA00022617"/>
    </source>
</evidence>
<dbReference type="Proteomes" id="UP000050525">
    <property type="component" value="Unassembled WGS sequence"/>
</dbReference>
<evidence type="ECO:0000256" key="3">
    <source>
        <dbReference type="ARBA" id="ARBA00004406"/>
    </source>
</evidence>
<dbReference type="GO" id="GO:0016712">
    <property type="term" value="F:oxidoreductase activity, acting on paired donors, with incorporation or reduction of molecular oxygen, reduced flavin or flavoprotein as one donor, and incorporation of one atom of oxygen"/>
    <property type="evidence" value="ECO:0007669"/>
    <property type="project" value="TreeGrafter"/>
</dbReference>
<keyword evidence="6" id="KW-0479">Metal-binding</keyword>
<dbReference type="GO" id="GO:0005506">
    <property type="term" value="F:iron ion binding"/>
    <property type="evidence" value="ECO:0007669"/>
    <property type="project" value="InterPro"/>
</dbReference>
<dbReference type="GO" id="GO:0006805">
    <property type="term" value="P:xenobiotic metabolic process"/>
    <property type="evidence" value="ECO:0007669"/>
    <property type="project" value="TreeGrafter"/>
</dbReference>
<dbReference type="FunFam" id="1.10.630.10:FF:000238">
    <property type="entry name" value="Cytochrome P450 2A6"/>
    <property type="match status" value="1"/>
</dbReference>
<keyword evidence="10" id="KW-0408">Iron</keyword>
<evidence type="ECO:0000256" key="2">
    <source>
        <dbReference type="ARBA" id="ARBA00004174"/>
    </source>
</evidence>
<keyword evidence="9" id="KW-0560">Oxidoreductase</keyword>
<dbReference type="SUPFAM" id="SSF48264">
    <property type="entry name" value="Cytochrome P450"/>
    <property type="match status" value="1"/>
</dbReference>
<dbReference type="GO" id="GO:0006082">
    <property type="term" value="P:organic acid metabolic process"/>
    <property type="evidence" value="ECO:0007669"/>
    <property type="project" value="TreeGrafter"/>
</dbReference>
<evidence type="ECO:0000256" key="9">
    <source>
        <dbReference type="ARBA" id="ARBA00023002"/>
    </source>
</evidence>
<gene>
    <name evidence="13" type="ORF">Y1Q_0012982</name>
</gene>
<evidence type="ECO:0008006" key="15">
    <source>
        <dbReference type="Google" id="ProtNLM"/>
    </source>
</evidence>